<evidence type="ECO:0000313" key="3">
    <source>
        <dbReference type="Proteomes" id="UP000762676"/>
    </source>
</evidence>
<keyword evidence="3" id="KW-1185">Reference proteome</keyword>
<dbReference type="EMBL" id="BMAT01012288">
    <property type="protein sequence ID" value="GFR89178.1"/>
    <property type="molecule type" value="Genomic_DNA"/>
</dbReference>
<accession>A0AAV4GW47</accession>
<sequence length="296" mass="30651">MPSNRTMAVSTFPPRPPFSLSLSVPSVIIAKNPDRNRSSNSSSARVNTHAKSSENRSCNDNNNATAGSPSPTLSVPPRKTSADSGACLSGTESSPELTPVGLKPTPFSYASVHQGANKRNQYTTNAFQDTCNISQGGGAAYPAGSAMPIAELVIRAATSAAAAALSSASANCGVPPGTNIPVRNQPSFLQVPPPPYFPGNAAFDRIVTGTNQAGGPLSTLGHQTPYVGVPALTAPPTIPASFLDQLRRQPQGYEYGQGQGHGMNLTSETLKMSPCLRVEGSPCADDLGNYAMHVSQ</sequence>
<feature type="region of interest" description="Disordered" evidence="1">
    <location>
        <begin position="1"/>
        <end position="102"/>
    </location>
</feature>
<feature type="compositionally biased region" description="Low complexity" evidence="1">
    <location>
        <begin position="18"/>
        <end position="27"/>
    </location>
</feature>
<name>A0AAV4GW47_9GAST</name>
<reference evidence="2 3" key="1">
    <citation type="journal article" date="2021" name="Elife">
        <title>Chloroplast acquisition without the gene transfer in kleptoplastic sea slugs, Plakobranchus ocellatus.</title>
        <authorList>
            <person name="Maeda T."/>
            <person name="Takahashi S."/>
            <person name="Yoshida T."/>
            <person name="Shimamura S."/>
            <person name="Takaki Y."/>
            <person name="Nagai Y."/>
            <person name="Toyoda A."/>
            <person name="Suzuki Y."/>
            <person name="Arimoto A."/>
            <person name="Ishii H."/>
            <person name="Satoh N."/>
            <person name="Nishiyama T."/>
            <person name="Hasebe M."/>
            <person name="Maruyama T."/>
            <person name="Minagawa J."/>
            <person name="Obokata J."/>
            <person name="Shigenobu S."/>
        </authorList>
    </citation>
    <scope>NUCLEOTIDE SEQUENCE [LARGE SCALE GENOMIC DNA]</scope>
</reference>
<gene>
    <name evidence="2" type="ORF">ElyMa_006117900</name>
</gene>
<evidence type="ECO:0000256" key="1">
    <source>
        <dbReference type="SAM" id="MobiDB-lite"/>
    </source>
</evidence>
<proteinExistence type="predicted"/>
<organism evidence="2 3">
    <name type="scientific">Elysia marginata</name>
    <dbReference type="NCBI Taxonomy" id="1093978"/>
    <lineage>
        <taxon>Eukaryota</taxon>
        <taxon>Metazoa</taxon>
        <taxon>Spiralia</taxon>
        <taxon>Lophotrochozoa</taxon>
        <taxon>Mollusca</taxon>
        <taxon>Gastropoda</taxon>
        <taxon>Heterobranchia</taxon>
        <taxon>Euthyneura</taxon>
        <taxon>Panpulmonata</taxon>
        <taxon>Sacoglossa</taxon>
        <taxon>Placobranchoidea</taxon>
        <taxon>Plakobranchidae</taxon>
        <taxon>Elysia</taxon>
    </lineage>
</organism>
<dbReference type="Proteomes" id="UP000762676">
    <property type="component" value="Unassembled WGS sequence"/>
</dbReference>
<dbReference type="AlphaFoldDB" id="A0AAV4GW47"/>
<feature type="compositionally biased region" description="Polar residues" evidence="1">
    <location>
        <begin position="44"/>
        <end position="73"/>
    </location>
</feature>
<evidence type="ECO:0000313" key="2">
    <source>
        <dbReference type="EMBL" id="GFR89178.1"/>
    </source>
</evidence>
<comment type="caution">
    <text evidence="2">The sequence shown here is derived from an EMBL/GenBank/DDBJ whole genome shotgun (WGS) entry which is preliminary data.</text>
</comment>
<protein>
    <submittedName>
        <fullName evidence="2">Uncharacterized protein</fullName>
    </submittedName>
</protein>